<protein>
    <submittedName>
        <fullName evidence="2">Uncharacterized protein</fullName>
    </submittedName>
</protein>
<dbReference type="HOGENOM" id="CLU_3014194_0_0_1"/>
<accession>X0BBW1</accession>
<evidence type="ECO:0000313" key="2">
    <source>
        <dbReference type="EMBL" id="EXK76303.1"/>
    </source>
</evidence>
<feature type="region of interest" description="Disordered" evidence="1">
    <location>
        <begin position="1"/>
        <end position="21"/>
    </location>
</feature>
<dbReference type="EMBL" id="KI979547">
    <property type="protein sequence ID" value="EXK76303.1"/>
    <property type="molecule type" value="Genomic_DNA"/>
</dbReference>
<evidence type="ECO:0000313" key="3">
    <source>
        <dbReference type="Proteomes" id="UP000030663"/>
    </source>
</evidence>
<keyword evidence="3" id="KW-1185">Reference proteome</keyword>
<dbReference type="Proteomes" id="UP000030663">
    <property type="component" value="Unassembled WGS sequence"/>
</dbReference>
<dbReference type="AlphaFoldDB" id="X0BBW1"/>
<evidence type="ECO:0000256" key="1">
    <source>
        <dbReference type="SAM" id="MobiDB-lite"/>
    </source>
</evidence>
<feature type="compositionally biased region" description="Basic residues" evidence="1">
    <location>
        <begin position="1"/>
        <end position="13"/>
    </location>
</feature>
<organism evidence="2 3">
    <name type="scientific">Fusarium oxysporum f. sp. raphani 54005</name>
    <dbReference type="NCBI Taxonomy" id="1089458"/>
    <lineage>
        <taxon>Eukaryota</taxon>
        <taxon>Fungi</taxon>
        <taxon>Dikarya</taxon>
        <taxon>Ascomycota</taxon>
        <taxon>Pezizomycotina</taxon>
        <taxon>Sordariomycetes</taxon>
        <taxon>Hypocreomycetidae</taxon>
        <taxon>Hypocreales</taxon>
        <taxon>Nectriaceae</taxon>
        <taxon>Fusarium</taxon>
        <taxon>Fusarium oxysporum species complex</taxon>
    </lineage>
</organism>
<sequence length="57" mass="6637">MDISKKKKKKKKPIGREGQQEPQEISVAIFVCLVVRSYWQISEDGNLVDYEIDPTNR</sequence>
<proteinExistence type="predicted"/>
<gene>
    <name evidence="2" type="ORF">FOQG_18952</name>
</gene>
<name>X0BBW1_FUSOX</name>
<reference evidence="2 3" key="1">
    <citation type="submission" date="2011-11" db="EMBL/GenBank/DDBJ databases">
        <title>The Genome Sequence of Fusarium oxysporum PHW815.</title>
        <authorList>
            <consortium name="The Broad Institute Genome Sequencing Platform"/>
            <person name="Ma L.-J."/>
            <person name="Gale L.R."/>
            <person name="Schwartz D.C."/>
            <person name="Zhou S."/>
            <person name="Corby-Kistler H."/>
            <person name="Young S.K."/>
            <person name="Zeng Q."/>
            <person name="Gargeya S."/>
            <person name="Fitzgerald M."/>
            <person name="Haas B."/>
            <person name="Abouelleil A."/>
            <person name="Alvarado L."/>
            <person name="Arachchi H.M."/>
            <person name="Berlin A."/>
            <person name="Brown A."/>
            <person name="Chapman S.B."/>
            <person name="Chen Z."/>
            <person name="Dunbar C."/>
            <person name="Freedman E."/>
            <person name="Gearin G."/>
            <person name="Goldberg J."/>
            <person name="Griggs A."/>
            <person name="Gujja S."/>
            <person name="Heiman D."/>
            <person name="Howarth C."/>
            <person name="Larson L."/>
            <person name="Lui A."/>
            <person name="MacDonald P.J.P."/>
            <person name="Montmayeur A."/>
            <person name="Murphy C."/>
            <person name="Neiman D."/>
            <person name="Pearson M."/>
            <person name="Priest M."/>
            <person name="Roberts A."/>
            <person name="Saif S."/>
            <person name="Shea T."/>
            <person name="Shenoy N."/>
            <person name="Sisk P."/>
            <person name="Stolte C."/>
            <person name="Sykes S."/>
            <person name="Wortman J."/>
            <person name="Nusbaum C."/>
            <person name="Birren B."/>
        </authorList>
    </citation>
    <scope>NUCLEOTIDE SEQUENCE [LARGE SCALE GENOMIC DNA]</scope>
    <source>
        <strain evidence="2 3">54005</strain>
    </source>
</reference>